<organism evidence="1 2">
    <name type="scientific">Plastoroseomonas hellenica</name>
    <dbReference type="NCBI Taxonomy" id="2687306"/>
    <lineage>
        <taxon>Bacteria</taxon>
        <taxon>Pseudomonadati</taxon>
        <taxon>Pseudomonadota</taxon>
        <taxon>Alphaproteobacteria</taxon>
        <taxon>Acetobacterales</taxon>
        <taxon>Acetobacteraceae</taxon>
        <taxon>Plastoroseomonas</taxon>
    </lineage>
</organism>
<sequence>MPVFDIPLVRRDAKPSGSDELGQAVVSVEATNVKAAVKRAESQFPRWTVNQDAPIGSSPIPDGERLSKILRIWE</sequence>
<gene>
    <name evidence="1" type="ORF">GXW71_17200</name>
</gene>
<evidence type="ECO:0000313" key="1">
    <source>
        <dbReference type="EMBL" id="MBR0666100.1"/>
    </source>
</evidence>
<evidence type="ECO:0000313" key="2">
    <source>
        <dbReference type="Proteomes" id="UP001196870"/>
    </source>
</evidence>
<dbReference type="RefSeq" id="WP_211853773.1">
    <property type="nucleotide sequence ID" value="NZ_JAAGBB010000020.1"/>
</dbReference>
<dbReference type="Proteomes" id="UP001196870">
    <property type="component" value="Unassembled WGS sequence"/>
</dbReference>
<keyword evidence="2" id="KW-1185">Reference proteome</keyword>
<evidence type="ECO:0008006" key="3">
    <source>
        <dbReference type="Google" id="ProtNLM"/>
    </source>
</evidence>
<proteinExistence type="predicted"/>
<name>A0ABS5F0N4_9PROT</name>
<protein>
    <recommendedName>
        <fullName evidence="3">Aldehyde dehydrogenase domain-containing protein</fullName>
    </recommendedName>
</protein>
<comment type="caution">
    <text evidence="1">The sequence shown here is derived from an EMBL/GenBank/DDBJ whole genome shotgun (WGS) entry which is preliminary data.</text>
</comment>
<reference evidence="2" key="1">
    <citation type="journal article" date="2021" name="Syst. Appl. Microbiol.">
        <title>Roseomonas hellenica sp. nov., isolated from roots of wild-growing Alkanna tinctoria.</title>
        <authorList>
            <person name="Rat A."/>
            <person name="Naranjo H.D."/>
            <person name="Lebbe L."/>
            <person name="Cnockaert M."/>
            <person name="Krigas N."/>
            <person name="Grigoriadou K."/>
            <person name="Maloupa E."/>
            <person name="Willems A."/>
        </authorList>
    </citation>
    <scope>NUCLEOTIDE SEQUENCE [LARGE SCALE GENOMIC DNA]</scope>
    <source>
        <strain evidence="2">LMG 31523</strain>
    </source>
</reference>
<accession>A0ABS5F0N4</accession>
<dbReference type="EMBL" id="JAAGBB010000020">
    <property type="protein sequence ID" value="MBR0666100.1"/>
    <property type="molecule type" value="Genomic_DNA"/>
</dbReference>